<protein>
    <submittedName>
        <fullName evidence="2">Uncharacterized protein</fullName>
    </submittedName>
</protein>
<reference evidence="2 3" key="1">
    <citation type="journal article" date="2024" name="Commun. Biol.">
        <title>Comparative genomic analysis of thermophilic fungi reveals convergent evolutionary adaptations and gene losses.</title>
        <authorList>
            <person name="Steindorff A.S."/>
            <person name="Aguilar-Pontes M.V."/>
            <person name="Robinson A.J."/>
            <person name="Andreopoulos B."/>
            <person name="LaButti K."/>
            <person name="Kuo A."/>
            <person name="Mondo S."/>
            <person name="Riley R."/>
            <person name="Otillar R."/>
            <person name="Haridas S."/>
            <person name="Lipzen A."/>
            <person name="Grimwood J."/>
            <person name="Schmutz J."/>
            <person name="Clum A."/>
            <person name="Reid I.D."/>
            <person name="Moisan M.C."/>
            <person name="Butler G."/>
            <person name="Nguyen T.T.M."/>
            <person name="Dewar K."/>
            <person name="Conant G."/>
            <person name="Drula E."/>
            <person name="Henrissat B."/>
            <person name="Hansel C."/>
            <person name="Singer S."/>
            <person name="Hutchinson M.I."/>
            <person name="de Vries R.P."/>
            <person name="Natvig D.O."/>
            <person name="Powell A.J."/>
            <person name="Tsang A."/>
            <person name="Grigoriev I.V."/>
        </authorList>
    </citation>
    <scope>NUCLEOTIDE SEQUENCE [LARGE SCALE GENOMIC DNA]</scope>
    <source>
        <strain evidence="2 3">CBS 494.80</strain>
    </source>
</reference>
<proteinExistence type="predicted"/>
<feature type="compositionally biased region" description="Pro residues" evidence="1">
    <location>
        <begin position="64"/>
        <end position="73"/>
    </location>
</feature>
<dbReference type="Proteomes" id="UP001595075">
    <property type="component" value="Unassembled WGS sequence"/>
</dbReference>
<feature type="compositionally biased region" description="Basic and acidic residues" evidence="1">
    <location>
        <begin position="136"/>
        <end position="146"/>
    </location>
</feature>
<dbReference type="EMBL" id="JAZHXI010000005">
    <property type="protein sequence ID" value="KAL2071102.1"/>
    <property type="molecule type" value="Genomic_DNA"/>
</dbReference>
<evidence type="ECO:0000313" key="2">
    <source>
        <dbReference type="EMBL" id="KAL2071102.1"/>
    </source>
</evidence>
<sequence length="160" mass="17625">MAIMASGGIYALKTIDKSIARTQRSRNRNNNSNSSRNTLDNNLQGPPQYYDQSPNQNHNHGYWGPPPGPPPMRGYPSAGEGYADVYTQTRGSGERRQYGYGGATEYQNQPRYSYVQGPPPRKSSRSKKGRSGSASGERRSFVRSAEELSVEYGSIGRGGR</sequence>
<feature type="region of interest" description="Disordered" evidence="1">
    <location>
        <begin position="20"/>
        <end position="160"/>
    </location>
</feature>
<organism evidence="2 3">
    <name type="scientific">Oculimacula yallundae</name>
    <dbReference type="NCBI Taxonomy" id="86028"/>
    <lineage>
        <taxon>Eukaryota</taxon>
        <taxon>Fungi</taxon>
        <taxon>Dikarya</taxon>
        <taxon>Ascomycota</taxon>
        <taxon>Pezizomycotina</taxon>
        <taxon>Leotiomycetes</taxon>
        <taxon>Helotiales</taxon>
        <taxon>Ploettnerulaceae</taxon>
        <taxon>Oculimacula</taxon>
    </lineage>
</organism>
<evidence type="ECO:0000313" key="3">
    <source>
        <dbReference type="Proteomes" id="UP001595075"/>
    </source>
</evidence>
<name>A0ABR4CNJ6_9HELO</name>
<keyword evidence="3" id="KW-1185">Reference proteome</keyword>
<feature type="compositionally biased region" description="Low complexity" evidence="1">
    <location>
        <begin position="28"/>
        <end position="37"/>
    </location>
</feature>
<evidence type="ECO:0000256" key="1">
    <source>
        <dbReference type="SAM" id="MobiDB-lite"/>
    </source>
</evidence>
<comment type="caution">
    <text evidence="2">The sequence shown here is derived from an EMBL/GenBank/DDBJ whole genome shotgun (WGS) entry which is preliminary data.</text>
</comment>
<accession>A0ABR4CNJ6</accession>
<gene>
    <name evidence="2" type="ORF">VTL71DRAFT_12337</name>
</gene>
<feature type="compositionally biased region" description="Polar residues" evidence="1">
    <location>
        <begin position="38"/>
        <end position="59"/>
    </location>
</feature>